<evidence type="ECO:0000313" key="2">
    <source>
        <dbReference type="Proteomes" id="UP000015106"/>
    </source>
</evidence>
<accession>A0A8R7NZN0</accession>
<reference evidence="2" key="1">
    <citation type="journal article" date="2013" name="Nature">
        <title>Draft genome of the wheat A-genome progenitor Triticum urartu.</title>
        <authorList>
            <person name="Ling H.Q."/>
            <person name="Zhao S."/>
            <person name="Liu D."/>
            <person name="Wang J."/>
            <person name="Sun H."/>
            <person name="Zhang C."/>
            <person name="Fan H."/>
            <person name="Li D."/>
            <person name="Dong L."/>
            <person name="Tao Y."/>
            <person name="Gao C."/>
            <person name="Wu H."/>
            <person name="Li Y."/>
            <person name="Cui Y."/>
            <person name="Guo X."/>
            <person name="Zheng S."/>
            <person name="Wang B."/>
            <person name="Yu K."/>
            <person name="Liang Q."/>
            <person name="Yang W."/>
            <person name="Lou X."/>
            <person name="Chen J."/>
            <person name="Feng M."/>
            <person name="Jian J."/>
            <person name="Zhang X."/>
            <person name="Luo G."/>
            <person name="Jiang Y."/>
            <person name="Liu J."/>
            <person name="Wang Z."/>
            <person name="Sha Y."/>
            <person name="Zhang B."/>
            <person name="Wu H."/>
            <person name="Tang D."/>
            <person name="Shen Q."/>
            <person name="Xue P."/>
            <person name="Zou S."/>
            <person name="Wang X."/>
            <person name="Liu X."/>
            <person name="Wang F."/>
            <person name="Yang Y."/>
            <person name="An X."/>
            <person name="Dong Z."/>
            <person name="Zhang K."/>
            <person name="Zhang X."/>
            <person name="Luo M.C."/>
            <person name="Dvorak J."/>
            <person name="Tong Y."/>
            <person name="Wang J."/>
            <person name="Yang H."/>
            <person name="Li Z."/>
            <person name="Wang D."/>
            <person name="Zhang A."/>
            <person name="Wang J."/>
        </authorList>
    </citation>
    <scope>NUCLEOTIDE SEQUENCE</scope>
    <source>
        <strain evidence="2">cv. G1812</strain>
    </source>
</reference>
<evidence type="ECO:0000313" key="1">
    <source>
        <dbReference type="EnsemblPlants" id="TuG1812G0100001474.01.T01"/>
    </source>
</evidence>
<reference evidence="1" key="3">
    <citation type="submission" date="2022-06" db="UniProtKB">
        <authorList>
            <consortium name="EnsemblPlants"/>
        </authorList>
    </citation>
    <scope>IDENTIFICATION</scope>
</reference>
<protein>
    <submittedName>
        <fullName evidence="1">Uncharacterized protein</fullName>
    </submittedName>
</protein>
<reference evidence="1" key="2">
    <citation type="submission" date="2018-03" db="EMBL/GenBank/DDBJ databases">
        <title>The Triticum urartu genome reveals the dynamic nature of wheat genome evolution.</title>
        <authorList>
            <person name="Ling H."/>
            <person name="Ma B."/>
            <person name="Shi X."/>
            <person name="Liu H."/>
            <person name="Dong L."/>
            <person name="Sun H."/>
            <person name="Cao Y."/>
            <person name="Gao Q."/>
            <person name="Zheng S."/>
            <person name="Li Y."/>
            <person name="Yu Y."/>
            <person name="Du H."/>
            <person name="Qi M."/>
            <person name="Li Y."/>
            <person name="Yu H."/>
            <person name="Cui Y."/>
            <person name="Wang N."/>
            <person name="Chen C."/>
            <person name="Wu H."/>
            <person name="Zhao Y."/>
            <person name="Zhang J."/>
            <person name="Li Y."/>
            <person name="Zhou W."/>
            <person name="Zhang B."/>
            <person name="Hu W."/>
            <person name="Eijk M."/>
            <person name="Tang J."/>
            <person name="Witsenboer H."/>
            <person name="Zhao S."/>
            <person name="Li Z."/>
            <person name="Zhang A."/>
            <person name="Wang D."/>
            <person name="Liang C."/>
        </authorList>
    </citation>
    <scope>NUCLEOTIDE SEQUENCE [LARGE SCALE GENOMIC DNA]</scope>
    <source>
        <strain evidence="1">cv. G1812</strain>
    </source>
</reference>
<dbReference type="EnsemblPlants" id="TuG1812G0100001474.01.T01">
    <property type="protein sequence ID" value="TuG1812G0100001474.01.T01"/>
    <property type="gene ID" value="TuG1812G0100001474.01"/>
</dbReference>
<name>A0A8R7NZN0_TRIUA</name>
<dbReference type="Gramene" id="TuG1812G0100001474.01.T01">
    <property type="protein sequence ID" value="TuG1812G0100001474.01.T01"/>
    <property type="gene ID" value="TuG1812G0100001474.01"/>
</dbReference>
<organism evidence="1 2">
    <name type="scientific">Triticum urartu</name>
    <name type="common">Red wild einkorn</name>
    <name type="synonym">Crithodium urartu</name>
    <dbReference type="NCBI Taxonomy" id="4572"/>
    <lineage>
        <taxon>Eukaryota</taxon>
        <taxon>Viridiplantae</taxon>
        <taxon>Streptophyta</taxon>
        <taxon>Embryophyta</taxon>
        <taxon>Tracheophyta</taxon>
        <taxon>Spermatophyta</taxon>
        <taxon>Magnoliopsida</taxon>
        <taxon>Liliopsida</taxon>
        <taxon>Poales</taxon>
        <taxon>Poaceae</taxon>
        <taxon>BOP clade</taxon>
        <taxon>Pooideae</taxon>
        <taxon>Triticodae</taxon>
        <taxon>Triticeae</taxon>
        <taxon>Triticinae</taxon>
        <taxon>Triticum</taxon>
    </lineage>
</organism>
<keyword evidence="2" id="KW-1185">Reference proteome</keyword>
<sequence length="92" mass="10344">MGPFPPGDTNQIHPEWTNSTISEFTGLRADGRGGCCGWWCFVCAWGSAVLLLVKTLQHSSVDLDGKCSHWLHYGVQEFYVNEISAFRFHPLE</sequence>
<dbReference type="Proteomes" id="UP000015106">
    <property type="component" value="Chromosome 1"/>
</dbReference>
<proteinExistence type="predicted"/>
<dbReference type="AlphaFoldDB" id="A0A8R7NZN0"/>